<evidence type="ECO:0000313" key="2">
    <source>
        <dbReference type="Proteomes" id="UP001059596"/>
    </source>
</evidence>
<dbReference type="EMBL" id="JAMKOV010000001">
    <property type="protein sequence ID" value="KAI8045674.1"/>
    <property type="molecule type" value="Genomic_DNA"/>
</dbReference>
<sequence length="59" mass="6493">MLSAVECDYPAMVPFAEQLHLSSLRMRPVADSRTLQECKLAKQAALVMTKDSVSSTHAK</sequence>
<organism evidence="1 2">
    <name type="scientific">Drosophila gunungcola</name>
    <name type="common">fruit fly</name>
    <dbReference type="NCBI Taxonomy" id="103775"/>
    <lineage>
        <taxon>Eukaryota</taxon>
        <taxon>Metazoa</taxon>
        <taxon>Ecdysozoa</taxon>
        <taxon>Arthropoda</taxon>
        <taxon>Hexapoda</taxon>
        <taxon>Insecta</taxon>
        <taxon>Pterygota</taxon>
        <taxon>Neoptera</taxon>
        <taxon>Endopterygota</taxon>
        <taxon>Diptera</taxon>
        <taxon>Brachycera</taxon>
        <taxon>Muscomorpha</taxon>
        <taxon>Ephydroidea</taxon>
        <taxon>Drosophilidae</taxon>
        <taxon>Drosophila</taxon>
        <taxon>Sophophora</taxon>
    </lineage>
</organism>
<dbReference type="AlphaFoldDB" id="A0A9P9YZQ8"/>
<keyword evidence="2" id="KW-1185">Reference proteome</keyword>
<comment type="caution">
    <text evidence="1">The sequence shown here is derived from an EMBL/GenBank/DDBJ whole genome shotgun (WGS) entry which is preliminary data.</text>
</comment>
<gene>
    <name evidence="1" type="ORF">M5D96_001857</name>
</gene>
<name>A0A9P9YZQ8_9MUSC</name>
<accession>A0A9P9YZQ8</accession>
<dbReference type="Proteomes" id="UP001059596">
    <property type="component" value="Chromosome 3R"/>
</dbReference>
<protein>
    <submittedName>
        <fullName evidence="1">Uncharacterized protein</fullName>
    </submittedName>
</protein>
<proteinExistence type="predicted"/>
<evidence type="ECO:0000313" key="1">
    <source>
        <dbReference type="EMBL" id="KAI8045674.1"/>
    </source>
</evidence>
<reference evidence="1" key="1">
    <citation type="journal article" date="2023" name="Genome Biol. Evol.">
        <title>Long-read-based Genome Assembly of Drosophila gunungcola Reveals Fewer Chemosensory Genes in Flower-breeding Species.</title>
        <authorList>
            <person name="Negi A."/>
            <person name="Liao B.Y."/>
            <person name="Yeh S.D."/>
        </authorList>
    </citation>
    <scope>NUCLEOTIDE SEQUENCE</scope>
    <source>
        <strain evidence="1">Sukarami</strain>
    </source>
</reference>